<dbReference type="InterPro" id="IPR036291">
    <property type="entry name" value="NAD(P)-bd_dom_sf"/>
</dbReference>
<evidence type="ECO:0000256" key="5">
    <source>
        <dbReference type="RuleBase" id="RU004417"/>
    </source>
</evidence>
<dbReference type="InterPro" id="IPR033524">
    <property type="entry name" value="Glu/Leu/Phe/Val_DH_AS"/>
</dbReference>
<dbReference type="GO" id="GO:0016491">
    <property type="term" value="F:oxidoreductase activity"/>
    <property type="evidence" value="ECO:0007669"/>
    <property type="project" value="UniProtKB-KW"/>
</dbReference>
<protein>
    <recommendedName>
        <fullName evidence="2 4">Glutamate dehydrogenase</fullName>
    </recommendedName>
</protein>
<dbReference type="SMART" id="SM00839">
    <property type="entry name" value="ELFV_dehydrog"/>
    <property type="match status" value="1"/>
</dbReference>
<evidence type="ECO:0000256" key="4">
    <source>
        <dbReference type="PIRNR" id="PIRNR000185"/>
    </source>
</evidence>
<dbReference type="PIRSF" id="PIRSF000185">
    <property type="entry name" value="Glu_DH"/>
    <property type="match status" value="1"/>
</dbReference>
<gene>
    <name evidence="7" type="ORF">ACFFGV_20635</name>
</gene>
<name>A0ABV6LUA7_9BACI</name>
<evidence type="ECO:0000313" key="7">
    <source>
        <dbReference type="EMBL" id="MFC0525985.1"/>
    </source>
</evidence>
<dbReference type="InterPro" id="IPR033922">
    <property type="entry name" value="NAD_bind_Glu_DH"/>
</dbReference>
<dbReference type="CDD" id="cd01076">
    <property type="entry name" value="NAD_bind_1_Glu_DH"/>
    <property type="match status" value="1"/>
</dbReference>
<dbReference type="EMBL" id="JBHLTP010000024">
    <property type="protein sequence ID" value="MFC0525985.1"/>
    <property type="molecule type" value="Genomic_DNA"/>
</dbReference>
<keyword evidence="8" id="KW-1185">Reference proteome</keyword>
<dbReference type="PANTHER" id="PTHR11606:SF13">
    <property type="entry name" value="GLUTAMATE DEHYDROGENASE 1, MITOCHONDRIAL"/>
    <property type="match status" value="1"/>
</dbReference>
<dbReference type="InterPro" id="IPR006096">
    <property type="entry name" value="Glu/Leu/Phe/Val/Trp_DH_C"/>
</dbReference>
<dbReference type="Gene3D" id="3.40.50.720">
    <property type="entry name" value="NAD(P)-binding Rossmann-like Domain"/>
    <property type="match status" value="1"/>
</dbReference>
<dbReference type="Proteomes" id="UP001589836">
    <property type="component" value="Unassembled WGS sequence"/>
</dbReference>
<dbReference type="PANTHER" id="PTHR11606">
    <property type="entry name" value="GLUTAMATE DEHYDROGENASE"/>
    <property type="match status" value="1"/>
</dbReference>
<dbReference type="Pfam" id="PF00208">
    <property type="entry name" value="ELFV_dehydrog"/>
    <property type="match status" value="1"/>
</dbReference>
<dbReference type="PRINTS" id="PR00082">
    <property type="entry name" value="GLFDHDRGNASE"/>
</dbReference>
<dbReference type="InterPro" id="IPR046346">
    <property type="entry name" value="Aminoacid_DH-like_N_sf"/>
</dbReference>
<dbReference type="InterPro" id="IPR014362">
    <property type="entry name" value="Glu_DH"/>
</dbReference>
<proteinExistence type="inferred from homology"/>
<dbReference type="InterPro" id="IPR006097">
    <property type="entry name" value="Glu/Leu/Phe/Val/Trp_DH_dimer"/>
</dbReference>
<organism evidence="7 8">
    <name type="scientific">Pontibacillus salicampi</name>
    <dbReference type="NCBI Taxonomy" id="1449801"/>
    <lineage>
        <taxon>Bacteria</taxon>
        <taxon>Bacillati</taxon>
        <taxon>Bacillota</taxon>
        <taxon>Bacilli</taxon>
        <taxon>Bacillales</taxon>
        <taxon>Bacillaceae</taxon>
        <taxon>Pontibacillus</taxon>
    </lineage>
</organism>
<evidence type="ECO:0000256" key="3">
    <source>
        <dbReference type="ARBA" id="ARBA00023002"/>
    </source>
</evidence>
<feature type="domain" description="Glutamate/phenylalanine/leucine/valine/L-tryptophan dehydrogenase C-terminal" evidence="6">
    <location>
        <begin position="195"/>
        <end position="425"/>
    </location>
</feature>
<sequence length="435" mass="47835">MTVEEHKVEADIATHNQNPYEIVQSLIKDSVDTLGLEESIYHILKKPMRVLEVAIPIRKDNGEIVNYTGYRSQHLDILGPTKGGIRFHPDVTLDEVKALSIWMSMKSAILELPLGGGKGGVIVNPKELNSRELEELSRSYIRKITPIIGPKKDIPAPDMNTTPEMMAWMIDEYDKLEGYNIPGLITGKPIIIGGSQGRLEATGRGVMITIREAANAIDLDLSRATAAIQGFGNVGSATAHFLHECGVKIVAITDASGGIYHKEGLNIKELLEFVVDGNVIADYSHCQPISNEEMFALPIDILVPAAIENQITAENAPTIQAKIVAEAANGPSTPEGNDILEEKGTFIIPDILCNAGGVTVSYFEWVQNTMNYYWKEEKVNKELEERMIAGFQRVFTMGREKGCGMRKAAYMVAIKQLVLALQARGWCQNGDLSKM</sequence>
<evidence type="ECO:0000259" key="6">
    <source>
        <dbReference type="SMART" id="SM00839"/>
    </source>
</evidence>
<reference evidence="7 8" key="1">
    <citation type="submission" date="2024-09" db="EMBL/GenBank/DDBJ databases">
        <authorList>
            <person name="Sun Q."/>
            <person name="Mori K."/>
        </authorList>
    </citation>
    <scope>NUCLEOTIDE SEQUENCE [LARGE SCALE GENOMIC DNA]</scope>
    <source>
        <strain evidence="7 8">NCAIM B.02529</strain>
    </source>
</reference>
<comment type="caution">
    <text evidence="7">The sequence shown here is derived from an EMBL/GenBank/DDBJ whole genome shotgun (WGS) entry which is preliminary data.</text>
</comment>
<dbReference type="SUPFAM" id="SSF51735">
    <property type="entry name" value="NAD(P)-binding Rossmann-fold domains"/>
    <property type="match status" value="1"/>
</dbReference>
<keyword evidence="3 4" id="KW-0560">Oxidoreductase</keyword>
<evidence type="ECO:0000256" key="1">
    <source>
        <dbReference type="ARBA" id="ARBA00006382"/>
    </source>
</evidence>
<evidence type="ECO:0000313" key="8">
    <source>
        <dbReference type="Proteomes" id="UP001589836"/>
    </source>
</evidence>
<dbReference type="RefSeq" id="WP_377351840.1">
    <property type="nucleotide sequence ID" value="NZ_JBHLTP010000024.1"/>
</dbReference>
<dbReference type="SUPFAM" id="SSF53223">
    <property type="entry name" value="Aminoacid dehydrogenase-like, N-terminal domain"/>
    <property type="match status" value="1"/>
</dbReference>
<dbReference type="Gene3D" id="3.40.50.10860">
    <property type="entry name" value="Leucine Dehydrogenase, chain A, domain 1"/>
    <property type="match status" value="1"/>
</dbReference>
<evidence type="ECO:0000256" key="2">
    <source>
        <dbReference type="ARBA" id="ARBA00012896"/>
    </source>
</evidence>
<dbReference type="PROSITE" id="PS00074">
    <property type="entry name" value="GLFV_DEHYDROGENASE"/>
    <property type="match status" value="1"/>
</dbReference>
<comment type="similarity">
    <text evidence="1 4 5">Belongs to the Glu/Leu/Phe/Val dehydrogenases family.</text>
</comment>
<accession>A0ABV6LUA7</accession>
<dbReference type="InterPro" id="IPR006095">
    <property type="entry name" value="Glu/Leu/Phe/Val/Trp_DH"/>
</dbReference>
<dbReference type="Pfam" id="PF02812">
    <property type="entry name" value="ELFV_dehydrog_N"/>
    <property type="match status" value="1"/>
</dbReference>